<gene>
    <name evidence="2" type="ORF">Tco_0954887</name>
</gene>
<dbReference type="EMBL" id="BQNB010015962">
    <property type="protein sequence ID" value="GJT46172.1"/>
    <property type="molecule type" value="Genomic_DNA"/>
</dbReference>
<sequence>MKFLMIRSNEKDAGERRKSPGRCRSENMRGTYGQDLEMDFGPKPFRTLDVWLEELDIDRVVGKAWTIPVTRIWKLDKKIEEHKTQAMRWECEPESRALNEDELKEWMKARKIWIEKDCEKASILRQKERVKWDVEGDENSKFFHAA</sequence>
<keyword evidence="3" id="KW-1185">Reference proteome</keyword>
<reference evidence="2" key="1">
    <citation type="journal article" date="2022" name="Int. J. Mol. Sci.">
        <title>Draft Genome of Tanacetum Coccineum: Genomic Comparison of Closely Related Tanacetum-Family Plants.</title>
        <authorList>
            <person name="Yamashiro T."/>
            <person name="Shiraishi A."/>
            <person name="Nakayama K."/>
            <person name="Satake H."/>
        </authorList>
    </citation>
    <scope>NUCLEOTIDE SEQUENCE</scope>
</reference>
<comment type="caution">
    <text evidence="2">The sequence shown here is derived from an EMBL/GenBank/DDBJ whole genome shotgun (WGS) entry which is preliminary data.</text>
</comment>
<reference evidence="2" key="2">
    <citation type="submission" date="2022-01" db="EMBL/GenBank/DDBJ databases">
        <authorList>
            <person name="Yamashiro T."/>
            <person name="Shiraishi A."/>
            <person name="Satake H."/>
            <person name="Nakayama K."/>
        </authorList>
    </citation>
    <scope>NUCLEOTIDE SEQUENCE</scope>
</reference>
<proteinExistence type="predicted"/>
<feature type="region of interest" description="Disordered" evidence="1">
    <location>
        <begin position="1"/>
        <end position="28"/>
    </location>
</feature>
<evidence type="ECO:0000313" key="3">
    <source>
        <dbReference type="Proteomes" id="UP001151760"/>
    </source>
</evidence>
<protein>
    <submittedName>
        <fullName evidence="2">Uncharacterized protein</fullName>
    </submittedName>
</protein>
<evidence type="ECO:0000313" key="2">
    <source>
        <dbReference type="EMBL" id="GJT46172.1"/>
    </source>
</evidence>
<accession>A0ABQ5E5L3</accession>
<evidence type="ECO:0000256" key="1">
    <source>
        <dbReference type="SAM" id="MobiDB-lite"/>
    </source>
</evidence>
<name>A0ABQ5E5L3_9ASTR</name>
<feature type="compositionally biased region" description="Basic and acidic residues" evidence="1">
    <location>
        <begin position="8"/>
        <end position="27"/>
    </location>
</feature>
<organism evidence="2 3">
    <name type="scientific">Tanacetum coccineum</name>
    <dbReference type="NCBI Taxonomy" id="301880"/>
    <lineage>
        <taxon>Eukaryota</taxon>
        <taxon>Viridiplantae</taxon>
        <taxon>Streptophyta</taxon>
        <taxon>Embryophyta</taxon>
        <taxon>Tracheophyta</taxon>
        <taxon>Spermatophyta</taxon>
        <taxon>Magnoliopsida</taxon>
        <taxon>eudicotyledons</taxon>
        <taxon>Gunneridae</taxon>
        <taxon>Pentapetalae</taxon>
        <taxon>asterids</taxon>
        <taxon>campanulids</taxon>
        <taxon>Asterales</taxon>
        <taxon>Asteraceae</taxon>
        <taxon>Asteroideae</taxon>
        <taxon>Anthemideae</taxon>
        <taxon>Anthemidinae</taxon>
        <taxon>Tanacetum</taxon>
    </lineage>
</organism>
<dbReference type="Proteomes" id="UP001151760">
    <property type="component" value="Unassembled WGS sequence"/>
</dbReference>